<name>X1DVZ0_9ZZZZ</name>
<proteinExistence type="predicted"/>
<dbReference type="EMBL" id="BART01030954">
    <property type="protein sequence ID" value="GAH09104.1"/>
    <property type="molecule type" value="Genomic_DNA"/>
</dbReference>
<evidence type="ECO:0000313" key="1">
    <source>
        <dbReference type="EMBL" id="GAH09104.1"/>
    </source>
</evidence>
<protein>
    <submittedName>
        <fullName evidence="1">Uncharacterized protein</fullName>
    </submittedName>
</protein>
<comment type="caution">
    <text evidence="1">The sequence shown here is derived from an EMBL/GenBank/DDBJ whole genome shotgun (WGS) entry which is preliminary data.</text>
</comment>
<feature type="non-terminal residue" evidence="1">
    <location>
        <position position="163"/>
    </location>
</feature>
<gene>
    <name evidence="1" type="ORF">S01H4_53890</name>
</gene>
<sequence length="163" mass="17408">MTIKSGLNVNTPDRIFVDAGAVYLNYGLPSERLLGATRGGNEFNLNREIRDIEVDGVRGSVKGLRRRTVCRPQITCNLIELSLDNLLKAIAGANSAETPATAVVDAEYLGVGTIGIDDFSCAHASPIAGTRTSDTVFTRTAGTWAVDAEIGKYVYAYVDGSYS</sequence>
<reference evidence="1" key="1">
    <citation type="journal article" date="2014" name="Front. Microbiol.">
        <title>High frequency of phylogenetically diverse reductive dehalogenase-homologous genes in deep subseafloor sedimentary metagenomes.</title>
        <authorList>
            <person name="Kawai M."/>
            <person name="Futagami T."/>
            <person name="Toyoda A."/>
            <person name="Takaki Y."/>
            <person name="Nishi S."/>
            <person name="Hori S."/>
            <person name="Arai W."/>
            <person name="Tsubouchi T."/>
            <person name="Morono Y."/>
            <person name="Uchiyama I."/>
            <person name="Ito T."/>
            <person name="Fujiyama A."/>
            <person name="Inagaki F."/>
            <person name="Takami H."/>
        </authorList>
    </citation>
    <scope>NUCLEOTIDE SEQUENCE</scope>
    <source>
        <strain evidence="1">Expedition CK06-06</strain>
    </source>
</reference>
<dbReference type="AlphaFoldDB" id="X1DVZ0"/>
<accession>X1DVZ0</accession>
<organism evidence="1">
    <name type="scientific">marine sediment metagenome</name>
    <dbReference type="NCBI Taxonomy" id="412755"/>
    <lineage>
        <taxon>unclassified sequences</taxon>
        <taxon>metagenomes</taxon>
        <taxon>ecological metagenomes</taxon>
    </lineage>
</organism>